<organism evidence="1">
    <name type="scientific">hydrothermal vent metagenome</name>
    <dbReference type="NCBI Taxonomy" id="652676"/>
    <lineage>
        <taxon>unclassified sequences</taxon>
        <taxon>metagenomes</taxon>
        <taxon>ecological metagenomes</taxon>
    </lineage>
</organism>
<dbReference type="InterPro" id="IPR029063">
    <property type="entry name" value="SAM-dependent_MTases_sf"/>
</dbReference>
<evidence type="ECO:0000313" key="1">
    <source>
        <dbReference type="EMBL" id="VAW80586.1"/>
    </source>
</evidence>
<protein>
    <recommendedName>
        <fullName evidence="2">Class I SAM-dependent methyltransferase</fullName>
    </recommendedName>
</protein>
<sequence length="231" mass="26773">MDRIQLVNTLIETYGYTRYLEIGVQKGECFEQIKVKYKTAVDPELKYLKKRYKKSIADKLRNTFNNAHWTYESENINLYELSSDDFFVNPGETYDLVFIDGLHLFDQVLKDYTNAQQRLNPGGCIVMHDCNPLAEESAERVPSKETRVWNGDTWKAIYHLRKSGQDIDVLDFDHGCGVAFKQEVAENIWTDSDVEQLKQLPFASLEADRQAAVGLCRWDDYRKTLPVRKAG</sequence>
<name>A0A3B0ZIQ8_9ZZZZ</name>
<dbReference type="SUPFAM" id="SSF53335">
    <property type="entry name" value="S-adenosyl-L-methionine-dependent methyltransferases"/>
    <property type="match status" value="1"/>
</dbReference>
<accession>A0A3B0ZIQ8</accession>
<dbReference type="Pfam" id="PF13578">
    <property type="entry name" value="Methyltransf_24"/>
    <property type="match status" value="1"/>
</dbReference>
<proteinExistence type="predicted"/>
<reference evidence="1" key="1">
    <citation type="submission" date="2018-06" db="EMBL/GenBank/DDBJ databases">
        <authorList>
            <person name="Zhirakovskaya E."/>
        </authorList>
    </citation>
    <scope>NUCLEOTIDE SEQUENCE</scope>
</reference>
<dbReference type="AlphaFoldDB" id="A0A3B0ZIQ8"/>
<dbReference type="Gene3D" id="3.40.50.150">
    <property type="entry name" value="Vaccinia Virus protein VP39"/>
    <property type="match status" value="1"/>
</dbReference>
<gene>
    <name evidence="1" type="ORF">MNBD_GAMMA14-1052</name>
</gene>
<evidence type="ECO:0008006" key="2">
    <source>
        <dbReference type="Google" id="ProtNLM"/>
    </source>
</evidence>
<dbReference type="EMBL" id="UOFM01000362">
    <property type="protein sequence ID" value="VAW80586.1"/>
    <property type="molecule type" value="Genomic_DNA"/>
</dbReference>